<gene>
    <name evidence="2" type="ORF">IM816_10155</name>
</gene>
<reference evidence="2" key="1">
    <citation type="submission" date="2020-10" db="EMBL/GenBank/DDBJ databases">
        <title>Whole-genome sequence of Luteibacter sp. EIF3.</title>
        <authorList>
            <person name="Friedrich I."/>
            <person name="Hertel R."/>
            <person name="Daniel R."/>
        </authorList>
    </citation>
    <scope>NUCLEOTIDE SEQUENCE</scope>
    <source>
        <strain evidence="2">EIF3</strain>
    </source>
</reference>
<dbReference type="EMBL" id="CP063231">
    <property type="protein sequence ID" value="URL57026.1"/>
    <property type="molecule type" value="Genomic_DNA"/>
</dbReference>
<accession>A0ABY4SWE0</accession>
<evidence type="ECO:0000313" key="2">
    <source>
        <dbReference type="EMBL" id="URL57026.1"/>
    </source>
</evidence>
<keyword evidence="1" id="KW-0732">Signal</keyword>
<organism evidence="2 3">
    <name type="scientific">Luteibacter flocculans</name>
    <dbReference type="NCBI Taxonomy" id="2780091"/>
    <lineage>
        <taxon>Bacteria</taxon>
        <taxon>Pseudomonadati</taxon>
        <taxon>Pseudomonadota</taxon>
        <taxon>Gammaproteobacteria</taxon>
        <taxon>Lysobacterales</taxon>
        <taxon>Rhodanobacteraceae</taxon>
        <taxon>Luteibacter</taxon>
    </lineage>
</organism>
<sequence>MHRTTVKTFALAALLGLLPALAFAAAPQGAWRGSIQRGTDSVPVEASFSTNAVEVRFPSTFACKVKADYVRPDGKSLTYRFGLSINGGAFCDGLMGKTLTVTAPDGSNTVTLAFSSSGDWTGELSRQSTSP</sequence>
<feature type="chain" id="PRO_5047547923" evidence="1">
    <location>
        <begin position="25"/>
        <end position="131"/>
    </location>
</feature>
<feature type="signal peptide" evidence="1">
    <location>
        <begin position="1"/>
        <end position="24"/>
    </location>
</feature>
<evidence type="ECO:0000313" key="3">
    <source>
        <dbReference type="Proteomes" id="UP001056681"/>
    </source>
</evidence>
<dbReference type="RefSeq" id="WP_250337988.1">
    <property type="nucleotide sequence ID" value="NZ_CP063231.1"/>
</dbReference>
<dbReference type="Proteomes" id="UP001056681">
    <property type="component" value="Chromosome"/>
</dbReference>
<keyword evidence="3" id="KW-1185">Reference proteome</keyword>
<name>A0ABY4SWE0_9GAMM</name>
<evidence type="ECO:0000256" key="1">
    <source>
        <dbReference type="SAM" id="SignalP"/>
    </source>
</evidence>
<protein>
    <submittedName>
        <fullName evidence="2">Uncharacterized protein</fullName>
    </submittedName>
</protein>
<proteinExistence type="predicted"/>